<protein>
    <submittedName>
        <fullName evidence="1">Uncharacterized protein</fullName>
    </submittedName>
</protein>
<name>A0A553SNF1_NIACI</name>
<dbReference type="Proteomes" id="UP000319837">
    <property type="component" value="Unassembled WGS sequence"/>
</dbReference>
<dbReference type="AlphaFoldDB" id="A0A553SNF1"/>
<gene>
    <name evidence="1" type="ORF">CEQ21_24355</name>
</gene>
<dbReference type="EMBL" id="RIBP01000004">
    <property type="protein sequence ID" value="TRZ38521.1"/>
    <property type="molecule type" value="Genomic_DNA"/>
</dbReference>
<comment type="caution">
    <text evidence="1">The sequence shown here is derived from an EMBL/GenBank/DDBJ whole genome shotgun (WGS) entry which is preliminary data.</text>
</comment>
<reference evidence="2" key="1">
    <citation type="submission" date="2018-10" db="EMBL/GenBank/DDBJ databases">
        <title>FDA dAtabase for Regulatory Grade micrObial Sequences (FDA-ARGOS): Supporting development and validation of Infectious Disease Dx tests.</title>
        <authorList>
            <person name="Minogue T."/>
            <person name="Wolcott M."/>
            <person name="Wasieloski L."/>
            <person name="Aguilar W."/>
            <person name="Moore D."/>
            <person name="Tallon L."/>
            <person name="Sadzewicz L."/>
            <person name="Sengamalay N."/>
            <person name="Ott S."/>
            <person name="Godinez A."/>
            <person name="Nagaraj S."/>
            <person name="Vavikolanu K."/>
            <person name="Vyas G."/>
            <person name="Nadendla S."/>
            <person name="George J."/>
            <person name="Sichtig H."/>
        </authorList>
    </citation>
    <scope>NUCLEOTIDE SEQUENCE [LARGE SCALE GENOMIC DNA]</scope>
    <source>
        <strain evidence="2">FDAARGOS_343</strain>
    </source>
</reference>
<evidence type="ECO:0000313" key="1">
    <source>
        <dbReference type="EMBL" id="TRZ38521.1"/>
    </source>
</evidence>
<sequence length="855" mass="94095">MAQNYTKVGWKDHILDGTKILQQGTPVSANNLNKMDAGIELAHQKLEGSSRQTQAISQGLQMLNGDVNAPISLQMEGRTLIPLQNSVLEAGKYYLQADKKTWFAVNGTGFKGIQKFTGLSGSVNLTRIANFEGKIYNSTLENPHKSMQGQFPTIQVPSAFNYENVQANVDRLKTLDGGVISQSSVVGNTSISQQLFSFNIIEEIEKSLGRIPGNTLAQKIQWAKENINKFTWYWHGYGSGPAGNKATVNLWYADSNKWADDAWGQKKTNTTSAISAVTNFQLSSEVPKLIDANGFYHLVAYADASDGVTISTIVTDYIELQIELKVTAILHAPRVPLYEVTKEHYDAALVTWSEDEVIRRYPMVEGVQHIQNPYVMAEGDNLVPPFSEWSLTNQNSVLLEPYKFSIDPTGQYAHSWSPNIPVIPNEIYTLYGECDHISGYYTTHIYDKDGKELVNNGRGAWRMPANAAYARIRATNGTVVAKMTFYNVILTTGGNVKPFVPRNPSYLFAETKLGAIGTAKDLLYDQDGKTMVRKIIEKDIALDGSKTWLYHSSQNGNVTAKIFALASNLPVSRSSILTKYNGKLMTVNSVVNDADTYNGLNATGDIYLTTPYDEMGLTLSTYAPTNDEVKAYFNGWKVKTVDSNGKPTAWKSIVDGTDAPTQTVTYVAANKATGYTPYILSYVLATPVVLECKYEGAITVNGLTQIEVGSGVVVREKVTAMHNSGVDGTSYINALFGAANTWLKYRTLNILAVYKNANLDSGWNIGGSAANTRGKVYASKRTADIDATAEYTISYLIYDRNQFTSNPVVASATFANSIRTALDDNIKATEDNRREITINAQLIYDMMKRLKAGGL</sequence>
<dbReference type="RefSeq" id="WP_185766773.1">
    <property type="nucleotide sequence ID" value="NZ_RIBP01000004.1"/>
</dbReference>
<accession>A0A553SNF1</accession>
<evidence type="ECO:0000313" key="2">
    <source>
        <dbReference type="Proteomes" id="UP000319837"/>
    </source>
</evidence>
<proteinExistence type="predicted"/>
<organism evidence="1 2">
    <name type="scientific">Niallia circulans</name>
    <name type="common">Bacillus circulans</name>
    <dbReference type="NCBI Taxonomy" id="1397"/>
    <lineage>
        <taxon>Bacteria</taxon>
        <taxon>Bacillati</taxon>
        <taxon>Bacillota</taxon>
        <taxon>Bacilli</taxon>
        <taxon>Bacillales</taxon>
        <taxon>Bacillaceae</taxon>
        <taxon>Niallia</taxon>
    </lineage>
</organism>